<dbReference type="Pfam" id="PF00106">
    <property type="entry name" value="adh_short"/>
    <property type="match status" value="1"/>
</dbReference>
<protein>
    <submittedName>
        <fullName evidence="2">SDR family NAD(P)-dependent oxidoreductase</fullName>
    </submittedName>
</protein>
<dbReference type="Gene3D" id="3.40.50.720">
    <property type="entry name" value="NAD(P)-binding Rossmann-like Domain"/>
    <property type="match status" value="1"/>
</dbReference>
<sequence length="254" mass="27017">MKLGLEGKRVLITGSSKGIGLATARTYAEEGCSLILAARSADDLDEAAAQLQGHPVEIIAADLSQENERERLARASGALDILVNNAGAIPGGDIFGLSMAAIEAGFALKLMGYIHLTKLVLEGMKLRRRGKIINIIGDLGRAPKWDYVAGTTANAALIAFTEAVGARSTDFNVSVFGINPAGTQTERVEQVARGRAESLYGDRERWRDVLTNLPYGGLCSPEAVARLIVSLSADDLGYLSGNVMDFDGGLRNRR</sequence>
<dbReference type="InterPro" id="IPR002347">
    <property type="entry name" value="SDR_fam"/>
</dbReference>
<proteinExistence type="inferred from homology"/>
<dbReference type="InterPro" id="IPR050259">
    <property type="entry name" value="SDR"/>
</dbReference>
<organism evidence="2 3">
    <name type="scientific">Martelella alba</name>
    <dbReference type="NCBI Taxonomy" id="2590451"/>
    <lineage>
        <taxon>Bacteria</taxon>
        <taxon>Pseudomonadati</taxon>
        <taxon>Pseudomonadota</taxon>
        <taxon>Alphaproteobacteria</taxon>
        <taxon>Hyphomicrobiales</taxon>
        <taxon>Aurantimonadaceae</taxon>
        <taxon>Martelella</taxon>
    </lineage>
</organism>
<name>A0A506U0T3_9HYPH</name>
<dbReference type="PANTHER" id="PTHR42879">
    <property type="entry name" value="3-OXOACYL-(ACYL-CARRIER-PROTEIN) REDUCTASE"/>
    <property type="match status" value="1"/>
</dbReference>
<dbReference type="AlphaFoldDB" id="A0A506U0T3"/>
<keyword evidence="3" id="KW-1185">Reference proteome</keyword>
<evidence type="ECO:0000313" key="3">
    <source>
        <dbReference type="Proteomes" id="UP000318801"/>
    </source>
</evidence>
<dbReference type="InterPro" id="IPR036291">
    <property type="entry name" value="NAD(P)-bd_dom_sf"/>
</dbReference>
<dbReference type="PRINTS" id="PR00081">
    <property type="entry name" value="GDHRDH"/>
</dbReference>
<dbReference type="Proteomes" id="UP000318801">
    <property type="component" value="Unassembled WGS sequence"/>
</dbReference>
<accession>A0A506U0T3</accession>
<gene>
    <name evidence="2" type="ORF">FJU08_20455</name>
</gene>
<dbReference type="OrthoDB" id="9793325at2"/>
<evidence type="ECO:0000313" key="2">
    <source>
        <dbReference type="EMBL" id="TPW27380.1"/>
    </source>
</evidence>
<comment type="similarity">
    <text evidence="1">Belongs to the short-chain dehydrogenases/reductases (SDR) family.</text>
</comment>
<evidence type="ECO:0000256" key="1">
    <source>
        <dbReference type="ARBA" id="ARBA00006484"/>
    </source>
</evidence>
<dbReference type="RefSeq" id="WP_141150916.1">
    <property type="nucleotide sequence ID" value="NZ_VHLG01000018.1"/>
</dbReference>
<dbReference type="NCBIfam" id="NF004779">
    <property type="entry name" value="PRK06125.1"/>
    <property type="match status" value="1"/>
</dbReference>
<comment type="caution">
    <text evidence="2">The sequence shown here is derived from an EMBL/GenBank/DDBJ whole genome shotgun (WGS) entry which is preliminary data.</text>
</comment>
<dbReference type="SUPFAM" id="SSF51735">
    <property type="entry name" value="NAD(P)-binding Rossmann-fold domains"/>
    <property type="match status" value="1"/>
</dbReference>
<dbReference type="PANTHER" id="PTHR42879:SF6">
    <property type="entry name" value="NADPH-DEPENDENT REDUCTASE BACG"/>
    <property type="match status" value="1"/>
</dbReference>
<dbReference type="EMBL" id="VHLG01000018">
    <property type="protein sequence ID" value="TPW27380.1"/>
    <property type="molecule type" value="Genomic_DNA"/>
</dbReference>
<reference evidence="2 3" key="1">
    <citation type="submission" date="2019-06" db="EMBL/GenBank/DDBJ databases">
        <authorList>
            <person name="Li M."/>
        </authorList>
    </citation>
    <scope>NUCLEOTIDE SEQUENCE [LARGE SCALE GENOMIC DNA]</scope>
    <source>
        <strain evidence="2 3">BGMRC2036</strain>
    </source>
</reference>